<organism evidence="2">
    <name type="scientific">Brachypodium distachyon</name>
    <name type="common">Purple false brome</name>
    <name type="synonym">Trachynia distachya</name>
    <dbReference type="NCBI Taxonomy" id="15368"/>
    <lineage>
        <taxon>Eukaryota</taxon>
        <taxon>Viridiplantae</taxon>
        <taxon>Streptophyta</taxon>
        <taxon>Embryophyta</taxon>
        <taxon>Tracheophyta</taxon>
        <taxon>Spermatophyta</taxon>
        <taxon>Magnoliopsida</taxon>
        <taxon>Liliopsida</taxon>
        <taxon>Poales</taxon>
        <taxon>Poaceae</taxon>
        <taxon>BOP clade</taxon>
        <taxon>Pooideae</taxon>
        <taxon>Stipodae</taxon>
        <taxon>Brachypodieae</taxon>
        <taxon>Brachypodium</taxon>
    </lineage>
</organism>
<protein>
    <submittedName>
        <fullName evidence="2 3">Uncharacterized protein</fullName>
    </submittedName>
</protein>
<accession>A0A2K2DLI0</accession>
<reference evidence="2 3" key="1">
    <citation type="journal article" date="2010" name="Nature">
        <title>Genome sequencing and analysis of the model grass Brachypodium distachyon.</title>
        <authorList>
            <consortium name="International Brachypodium Initiative"/>
        </authorList>
    </citation>
    <scope>NUCLEOTIDE SEQUENCE [LARGE SCALE GENOMIC DNA]</scope>
    <source>
        <strain evidence="2 3">Bd21</strain>
    </source>
</reference>
<sequence length="66" mass="7512">MRNQPFPFYYLLLTNFPRSREGQESEAKEVERSPAAGHPEGGRQDPRLPPAFKCKHGRPSSVRFVG</sequence>
<dbReference type="EMBL" id="CM000880">
    <property type="protein sequence ID" value="PNT75135.1"/>
    <property type="molecule type" value="Genomic_DNA"/>
</dbReference>
<evidence type="ECO:0000313" key="2">
    <source>
        <dbReference type="EMBL" id="PNT75135.1"/>
    </source>
</evidence>
<evidence type="ECO:0000313" key="4">
    <source>
        <dbReference type="Proteomes" id="UP000008810"/>
    </source>
</evidence>
<feature type="region of interest" description="Disordered" evidence="1">
    <location>
        <begin position="19"/>
        <end position="66"/>
    </location>
</feature>
<gene>
    <name evidence="2" type="ORF">BRADI_1g28057v3</name>
</gene>
<dbReference type="Gramene" id="PNT75135">
    <property type="protein sequence ID" value="PNT75135"/>
    <property type="gene ID" value="BRADI_1g28057v3"/>
</dbReference>
<keyword evidence="4" id="KW-1185">Reference proteome</keyword>
<reference evidence="2" key="2">
    <citation type="submission" date="2017-06" db="EMBL/GenBank/DDBJ databases">
        <title>WGS assembly of Brachypodium distachyon.</title>
        <authorList>
            <consortium name="The International Brachypodium Initiative"/>
            <person name="Lucas S."/>
            <person name="Harmon-Smith M."/>
            <person name="Lail K."/>
            <person name="Tice H."/>
            <person name="Grimwood J."/>
            <person name="Bruce D."/>
            <person name="Barry K."/>
            <person name="Shu S."/>
            <person name="Lindquist E."/>
            <person name="Wang M."/>
            <person name="Pitluck S."/>
            <person name="Vogel J.P."/>
            <person name="Garvin D.F."/>
            <person name="Mockler T.C."/>
            <person name="Schmutz J."/>
            <person name="Rokhsar D."/>
            <person name="Bevan M.W."/>
        </authorList>
    </citation>
    <scope>NUCLEOTIDE SEQUENCE</scope>
    <source>
        <strain evidence="2">Bd21</strain>
    </source>
</reference>
<dbReference type="InParanoid" id="A0A2K2DLI0"/>
<evidence type="ECO:0000256" key="1">
    <source>
        <dbReference type="SAM" id="MobiDB-lite"/>
    </source>
</evidence>
<feature type="compositionally biased region" description="Basic and acidic residues" evidence="1">
    <location>
        <begin position="19"/>
        <end position="32"/>
    </location>
</feature>
<evidence type="ECO:0000313" key="3">
    <source>
        <dbReference type="EnsemblPlants" id="PNT75135"/>
    </source>
</evidence>
<reference evidence="3" key="3">
    <citation type="submission" date="2018-08" db="UniProtKB">
        <authorList>
            <consortium name="EnsemblPlants"/>
        </authorList>
    </citation>
    <scope>IDENTIFICATION</scope>
    <source>
        <strain evidence="3">cv. Bd21</strain>
    </source>
</reference>
<dbReference type="Proteomes" id="UP000008810">
    <property type="component" value="Chromosome 1"/>
</dbReference>
<name>A0A2K2DLI0_BRADI</name>
<dbReference type="AlphaFoldDB" id="A0A2K2DLI0"/>
<dbReference type="EnsemblPlants" id="PNT75135">
    <property type="protein sequence ID" value="PNT75135"/>
    <property type="gene ID" value="BRADI_1g28057v3"/>
</dbReference>
<proteinExistence type="predicted"/>